<protein>
    <submittedName>
        <fullName evidence="7">Carboxypeptidase N subunit 2, putative</fullName>
    </submittedName>
</protein>
<evidence type="ECO:0000313" key="7">
    <source>
        <dbReference type="EMBL" id="EEB19346.1"/>
    </source>
</evidence>
<keyword evidence="9" id="KW-1185">Reference proteome</keyword>
<dbReference type="OMA" id="DVFKGPY"/>
<dbReference type="InParanoid" id="E0W140"/>
<dbReference type="OrthoDB" id="72369at2759"/>
<dbReference type="InterPro" id="IPR003591">
    <property type="entry name" value="Leu-rich_rpt_typical-subtyp"/>
</dbReference>
<dbReference type="FunCoup" id="E0W140">
    <property type="interactions" value="1"/>
</dbReference>
<dbReference type="InterPro" id="IPR032675">
    <property type="entry name" value="LRR_dom_sf"/>
</dbReference>
<keyword evidence="4" id="KW-0812">Transmembrane</keyword>
<evidence type="ECO:0000259" key="6">
    <source>
        <dbReference type="SMART" id="SM00082"/>
    </source>
</evidence>
<evidence type="ECO:0000313" key="9">
    <source>
        <dbReference type="Proteomes" id="UP000009046"/>
    </source>
</evidence>
<evidence type="ECO:0000256" key="5">
    <source>
        <dbReference type="SAM" id="SignalP"/>
    </source>
</evidence>
<keyword evidence="7" id="KW-0378">Hydrolase</keyword>
<dbReference type="GeneID" id="8234865"/>
<dbReference type="PROSITE" id="PS51450">
    <property type="entry name" value="LRR"/>
    <property type="match status" value="1"/>
</dbReference>
<keyword evidence="2 5" id="KW-0732">Signal</keyword>
<feature type="chain" id="PRO_5011412807" evidence="5">
    <location>
        <begin position="22"/>
        <end position="476"/>
    </location>
</feature>
<dbReference type="SUPFAM" id="SSF52058">
    <property type="entry name" value="L domain-like"/>
    <property type="match status" value="1"/>
</dbReference>
<feature type="signal peptide" evidence="5">
    <location>
        <begin position="1"/>
        <end position="21"/>
    </location>
</feature>
<sequence>MNFFILQNFLFIISISIKIFGQNVENICHVCFCTELELNCRNLQLHKNFQFDSWKNLSNSKFLECYFDNNHIGHLTAFPPSLPFVKLSYKNNRLIKIDDGAFKALTKLEELDLSMNELTSINLLPSVFEGPYDVGLYEPLKLKILDLSSNELHTLHQDLFEHLPHLVRLYLKQNPFKILDKPTVIAISSLPNLEVLDLSFTKIKELPGGFLHTPRKLQELVLKGNLFSQVPFEALTESHDLKILNLNKNPIKILSGEKSFPEMPSLKQLHISFMSNLTRIEEGALSGLTGLDYIYCRMNENLAYISPKIFTKSNSTVEKWPNLVKLDISDNALRYIDHDLFKPIWNNIKHINIMGNPLVCDCENQWMVNELVPLLKNLSSPVEGLECAEPSAMKGQRFVNLHAKNYSMRCLDIYGNHPENDGPILISIFIIVILGLVTLMGLVVWIKNNNICRQGGRVNYHRAFYRPTRQDDLEKF</sequence>
<name>E0W140_PEDHC</name>
<dbReference type="KEGG" id="phu:Phum_PHUM569480"/>
<dbReference type="GO" id="GO:0071944">
    <property type="term" value="C:cell periphery"/>
    <property type="evidence" value="ECO:0007669"/>
    <property type="project" value="UniProtKB-ARBA"/>
</dbReference>
<dbReference type="Gene3D" id="3.80.10.10">
    <property type="entry name" value="Ribonuclease Inhibitor"/>
    <property type="match status" value="3"/>
</dbReference>
<dbReference type="SMART" id="SM00369">
    <property type="entry name" value="LRR_TYP"/>
    <property type="match status" value="7"/>
</dbReference>
<feature type="domain" description="LRRCT" evidence="6">
    <location>
        <begin position="356"/>
        <end position="411"/>
    </location>
</feature>
<keyword evidence="1" id="KW-0433">Leucine-rich repeat</keyword>
<dbReference type="InterPro" id="IPR001611">
    <property type="entry name" value="Leu-rich_rpt"/>
</dbReference>
<dbReference type="CTD" id="8234865"/>
<dbReference type="InterPro" id="IPR000483">
    <property type="entry name" value="Cys-rich_flank_reg_C"/>
</dbReference>
<evidence type="ECO:0000313" key="8">
    <source>
        <dbReference type="EnsemblMetazoa" id="PHUM569480-PA"/>
    </source>
</evidence>
<dbReference type="SMART" id="SM00082">
    <property type="entry name" value="LRRCT"/>
    <property type="match status" value="1"/>
</dbReference>
<dbReference type="GO" id="GO:0004180">
    <property type="term" value="F:carboxypeptidase activity"/>
    <property type="evidence" value="ECO:0007669"/>
    <property type="project" value="UniProtKB-KW"/>
</dbReference>
<organism>
    <name type="scientific">Pediculus humanus subsp. corporis</name>
    <name type="common">Body louse</name>
    <dbReference type="NCBI Taxonomy" id="121224"/>
    <lineage>
        <taxon>Eukaryota</taxon>
        <taxon>Metazoa</taxon>
        <taxon>Ecdysozoa</taxon>
        <taxon>Arthropoda</taxon>
        <taxon>Hexapoda</taxon>
        <taxon>Insecta</taxon>
        <taxon>Pterygota</taxon>
        <taxon>Neoptera</taxon>
        <taxon>Paraneoptera</taxon>
        <taxon>Psocodea</taxon>
        <taxon>Troctomorpha</taxon>
        <taxon>Phthiraptera</taxon>
        <taxon>Anoplura</taxon>
        <taxon>Pediculidae</taxon>
        <taxon>Pediculus</taxon>
    </lineage>
</organism>
<dbReference type="AlphaFoldDB" id="E0W140"/>
<dbReference type="PANTHER" id="PTHR24366">
    <property type="entry name" value="IG(IMMUNOGLOBULIN) AND LRR(LEUCINE RICH REPEAT) DOMAINS"/>
    <property type="match status" value="1"/>
</dbReference>
<dbReference type="eggNOG" id="KOG0619">
    <property type="taxonomic scope" value="Eukaryota"/>
</dbReference>
<feature type="transmembrane region" description="Helical" evidence="4">
    <location>
        <begin position="424"/>
        <end position="446"/>
    </location>
</feature>
<evidence type="ECO:0000256" key="2">
    <source>
        <dbReference type="ARBA" id="ARBA00022729"/>
    </source>
</evidence>
<accession>E0W140</accession>
<keyword evidence="7" id="KW-0121">Carboxypeptidase</keyword>
<keyword evidence="3" id="KW-0677">Repeat</keyword>
<dbReference type="Pfam" id="PF13855">
    <property type="entry name" value="LRR_8"/>
    <property type="match status" value="2"/>
</dbReference>
<reference evidence="8" key="3">
    <citation type="submission" date="2020-05" db="UniProtKB">
        <authorList>
            <consortium name="EnsemblMetazoa"/>
        </authorList>
    </citation>
    <scope>IDENTIFICATION</scope>
    <source>
        <strain evidence="8">USDA</strain>
    </source>
</reference>
<keyword evidence="4" id="KW-0472">Membrane</keyword>
<dbReference type="EMBL" id="DS235866">
    <property type="protein sequence ID" value="EEB19346.1"/>
    <property type="molecule type" value="Genomic_DNA"/>
</dbReference>
<evidence type="ECO:0000256" key="4">
    <source>
        <dbReference type="SAM" id="Phobius"/>
    </source>
</evidence>
<reference evidence="7" key="1">
    <citation type="submission" date="2007-04" db="EMBL/GenBank/DDBJ databases">
        <title>Annotation of Pediculus humanus corporis strain USDA.</title>
        <authorList>
            <person name="Kirkness E."/>
            <person name="Hannick L."/>
            <person name="Hass B."/>
            <person name="Bruggner R."/>
            <person name="Lawson D."/>
            <person name="Bidwell S."/>
            <person name="Joardar V."/>
            <person name="Caler E."/>
            <person name="Walenz B."/>
            <person name="Inman J."/>
            <person name="Schobel S."/>
            <person name="Galinsky K."/>
            <person name="Amedeo P."/>
            <person name="Strausberg R."/>
        </authorList>
    </citation>
    <scope>NUCLEOTIDE SEQUENCE</scope>
    <source>
        <strain evidence="7">USDA</strain>
    </source>
</reference>
<proteinExistence type="predicted"/>
<dbReference type="Proteomes" id="UP000009046">
    <property type="component" value="Unassembled WGS sequence"/>
</dbReference>
<dbReference type="EMBL" id="AAZO01006918">
    <property type="status" value="NOT_ANNOTATED_CDS"/>
    <property type="molecule type" value="Genomic_DNA"/>
</dbReference>
<evidence type="ECO:0000256" key="3">
    <source>
        <dbReference type="ARBA" id="ARBA00022737"/>
    </source>
</evidence>
<dbReference type="STRING" id="121224.E0W140"/>
<reference evidence="7" key="2">
    <citation type="submission" date="2007-04" db="EMBL/GenBank/DDBJ databases">
        <title>The genome of the human body louse.</title>
        <authorList>
            <consortium name="The Human Body Louse Genome Consortium"/>
            <person name="Kirkness E."/>
            <person name="Walenz B."/>
            <person name="Hass B."/>
            <person name="Bruggner R."/>
            <person name="Strausberg R."/>
        </authorList>
    </citation>
    <scope>NUCLEOTIDE SEQUENCE</scope>
    <source>
        <strain evidence="7">USDA</strain>
    </source>
</reference>
<dbReference type="VEuPathDB" id="VectorBase:PHUM569480"/>
<keyword evidence="4" id="KW-1133">Transmembrane helix</keyword>
<gene>
    <name evidence="8" type="primary">8234865</name>
    <name evidence="7" type="ORF">Phum_PHUM569480</name>
</gene>
<dbReference type="HOGENOM" id="CLU_035455_0_0_1"/>
<evidence type="ECO:0000256" key="1">
    <source>
        <dbReference type="ARBA" id="ARBA00022614"/>
    </source>
</evidence>
<dbReference type="PANTHER" id="PTHR24366:SF171">
    <property type="entry name" value="LEUCINE RICH REPEAT NEURONAL 4"/>
    <property type="match status" value="1"/>
</dbReference>
<dbReference type="RefSeq" id="XP_002432084.1">
    <property type="nucleotide sequence ID" value="XM_002432039.1"/>
</dbReference>
<dbReference type="EnsemblMetazoa" id="PHUM569480-RA">
    <property type="protein sequence ID" value="PHUM569480-PA"/>
    <property type="gene ID" value="PHUM569480"/>
</dbReference>
<keyword evidence="7" id="KW-0645">Protease</keyword>